<proteinExistence type="predicted"/>
<sequence>MRAPCLALLALVLAGCPKQVERVAGTDDSQIDAAAARLEELRLKEQSETLSCLERCSVAQQTCAVTEDLCGLVEANPDRGDLPPRCVQAREQCAQANGGCTRCRSGD</sequence>
<dbReference type="AlphaFoldDB" id="A0A085WFY6"/>
<dbReference type="Proteomes" id="UP000028725">
    <property type="component" value="Unassembled WGS sequence"/>
</dbReference>
<reference evidence="1 2" key="1">
    <citation type="submission" date="2014-04" db="EMBL/GenBank/DDBJ databases">
        <title>Genome assembly of Hyalangium minutum DSM 14724.</title>
        <authorList>
            <person name="Sharma G."/>
            <person name="Subramanian S."/>
        </authorList>
    </citation>
    <scope>NUCLEOTIDE SEQUENCE [LARGE SCALE GENOMIC DNA]</scope>
    <source>
        <strain evidence="1 2">DSM 14724</strain>
    </source>
</reference>
<protein>
    <recommendedName>
        <fullName evidence="3">Lipoprotein</fullName>
    </recommendedName>
</protein>
<keyword evidence="2" id="KW-1185">Reference proteome</keyword>
<organism evidence="1 2">
    <name type="scientific">Hyalangium minutum</name>
    <dbReference type="NCBI Taxonomy" id="394096"/>
    <lineage>
        <taxon>Bacteria</taxon>
        <taxon>Pseudomonadati</taxon>
        <taxon>Myxococcota</taxon>
        <taxon>Myxococcia</taxon>
        <taxon>Myxococcales</taxon>
        <taxon>Cystobacterineae</taxon>
        <taxon>Archangiaceae</taxon>
        <taxon>Hyalangium</taxon>
    </lineage>
</organism>
<gene>
    <name evidence="1" type="ORF">DB31_1072</name>
</gene>
<evidence type="ECO:0000313" key="2">
    <source>
        <dbReference type="Proteomes" id="UP000028725"/>
    </source>
</evidence>
<evidence type="ECO:0000313" key="1">
    <source>
        <dbReference type="EMBL" id="KFE66599.1"/>
    </source>
</evidence>
<comment type="caution">
    <text evidence="1">The sequence shown here is derived from an EMBL/GenBank/DDBJ whole genome shotgun (WGS) entry which is preliminary data.</text>
</comment>
<accession>A0A085WFY6</accession>
<dbReference type="OrthoDB" id="5383274at2"/>
<name>A0A085WFY6_9BACT</name>
<evidence type="ECO:0008006" key="3">
    <source>
        <dbReference type="Google" id="ProtNLM"/>
    </source>
</evidence>
<dbReference type="STRING" id="394096.DB31_1072"/>
<dbReference type="EMBL" id="JMCB01000010">
    <property type="protein sequence ID" value="KFE66599.1"/>
    <property type="molecule type" value="Genomic_DNA"/>
</dbReference>
<dbReference type="RefSeq" id="WP_044192533.1">
    <property type="nucleotide sequence ID" value="NZ_JMCB01000010.1"/>
</dbReference>
<dbReference type="PROSITE" id="PS51257">
    <property type="entry name" value="PROKAR_LIPOPROTEIN"/>
    <property type="match status" value="1"/>
</dbReference>